<feature type="binding site" evidence="10">
    <location>
        <position position="164"/>
    </location>
    <ligand>
        <name>substrate</name>
    </ligand>
</feature>
<accession>A0A420EAZ3</accession>
<evidence type="ECO:0000256" key="7">
    <source>
        <dbReference type="ARBA" id="ARBA00023098"/>
    </source>
</evidence>
<evidence type="ECO:0000256" key="3">
    <source>
        <dbReference type="ARBA" id="ARBA00022519"/>
    </source>
</evidence>
<dbReference type="InterPro" id="IPR010138">
    <property type="entry name" value="UDP-diacylglucosamine_Hdrlase"/>
</dbReference>
<dbReference type="RefSeq" id="WP_120355085.1">
    <property type="nucleotide sequence ID" value="NZ_RAQO01000006.1"/>
</dbReference>
<gene>
    <name evidence="10" type="primary">lpxH</name>
    <name evidence="12" type="ORF">DBZ36_11415</name>
</gene>
<keyword evidence="7 10" id="KW-0443">Lipid metabolism</keyword>
<dbReference type="UniPathway" id="UPA00359">
    <property type="reaction ID" value="UER00480"/>
</dbReference>
<keyword evidence="2 10" id="KW-0444">Lipid biosynthesis</keyword>
<dbReference type="InterPro" id="IPR029052">
    <property type="entry name" value="Metallo-depent_PP-like"/>
</dbReference>
<feature type="binding site" evidence="10">
    <location>
        <position position="122"/>
    </location>
    <ligand>
        <name>substrate</name>
    </ligand>
</feature>
<evidence type="ECO:0000256" key="4">
    <source>
        <dbReference type="ARBA" id="ARBA00022556"/>
    </source>
</evidence>
<dbReference type="InterPro" id="IPR004843">
    <property type="entry name" value="Calcineurin-like_PHP"/>
</dbReference>
<keyword evidence="4 10" id="KW-0441">Lipid A biosynthesis</keyword>
<comment type="caution">
    <text evidence="12">The sequence shown here is derived from an EMBL/GenBank/DDBJ whole genome shotgun (WGS) entry which is preliminary data.</text>
</comment>
<feature type="domain" description="Calcineurin-like phosphoesterase" evidence="11">
    <location>
        <begin position="4"/>
        <end position="198"/>
    </location>
</feature>
<feature type="binding site" evidence="10">
    <location>
        <position position="79"/>
    </location>
    <ligand>
        <name>Mn(2+)</name>
        <dbReference type="ChEBI" id="CHEBI:29035"/>
        <label>2</label>
    </ligand>
</feature>
<dbReference type="HAMAP" id="MF_00575">
    <property type="entry name" value="LpxH"/>
    <property type="match status" value="1"/>
</dbReference>
<feature type="binding site" evidence="10">
    <location>
        <position position="8"/>
    </location>
    <ligand>
        <name>Mn(2+)</name>
        <dbReference type="ChEBI" id="CHEBI:29035"/>
        <label>1</label>
    </ligand>
</feature>
<keyword evidence="9 10" id="KW-0464">Manganese</keyword>
<name>A0A420EAZ3_9ALTE</name>
<keyword evidence="3 10" id="KW-0997">Cell inner membrane</keyword>
<dbReference type="AlphaFoldDB" id="A0A420EAZ3"/>
<proteinExistence type="inferred from homology"/>
<feature type="binding site" evidence="10">
    <location>
        <position position="167"/>
    </location>
    <ligand>
        <name>substrate</name>
    </ligand>
</feature>
<comment type="subcellular location">
    <subcellularLocation>
        <location evidence="10">Cell inner membrane</location>
        <topology evidence="10">Peripheral membrane protein</topology>
        <orientation evidence="10">Cytoplasmic side</orientation>
    </subcellularLocation>
</comment>
<dbReference type="GO" id="GO:0030145">
    <property type="term" value="F:manganese ion binding"/>
    <property type="evidence" value="ECO:0007669"/>
    <property type="project" value="UniProtKB-UniRule"/>
</dbReference>
<keyword evidence="13" id="KW-1185">Reference proteome</keyword>
<evidence type="ECO:0000313" key="13">
    <source>
        <dbReference type="Proteomes" id="UP000286482"/>
    </source>
</evidence>
<keyword evidence="6 10" id="KW-0378">Hydrolase</keyword>
<evidence type="ECO:0000256" key="10">
    <source>
        <dbReference type="HAMAP-Rule" id="MF_00575"/>
    </source>
</evidence>
<dbReference type="OrthoDB" id="9783283at2"/>
<protein>
    <recommendedName>
        <fullName evidence="10">UDP-2,3-diacylglucosamine hydrolase</fullName>
        <ecNumber evidence="10">3.6.1.54</ecNumber>
    </recommendedName>
    <alternativeName>
        <fullName evidence="10">UDP-2,3-diacylglucosamine diphosphatase</fullName>
    </alternativeName>
</protein>
<feature type="binding site" evidence="10">
    <location>
        <position position="195"/>
    </location>
    <ligand>
        <name>substrate</name>
    </ligand>
</feature>
<feature type="binding site" evidence="10">
    <location>
        <position position="114"/>
    </location>
    <ligand>
        <name>Mn(2+)</name>
        <dbReference type="ChEBI" id="CHEBI:29035"/>
        <label>2</label>
    </ligand>
</feature>
<dbReference type="Pfam" id="PF00149">
    <property type="entry name" value="Metallophos"/>
    <property type="match status" value="1"/>
</dbReference>
<dbReference type="NCBIfam" id="TIGR01854">
    <property type="entry name" value="lipid_A_lpxH"/>
    <property type="match status" value="1"/>
</dbReference>
<dbReference type="EMBL" id="RAQO01000006">
    <property type="protein sequence ID" value="RKF17858.1"/>
    <property type="molecule type" value="Genomic_DNA"/>
</dbReference>
<comment type="function">
    <text evidence="10">Hydrolyzes the pyrophosphate bond of UDP-2,3-diacylglucosamine to yield 2,3-diacylglucosamine 1-phosphate (lipid X) and UMP by catalyzing the attack of water at the alpha-P atom. Involved in the biosynthesis of lipid A, a phosphorylated glycolipid that anchors the lipopolysaccharide to the outer membrane of the cell.</text>
</comment>
<dbReference type="InterPro" id="IPR043461">
    <property type="entry name" value="LpxH-like"/>
</dbReference>
<comment type="pathway">
    <text evidence="10">Glycolipid biosynthesis; lipid IV(A) biosynthesis; lipid IV(A) from (3R)-3-hydroxytetradecanoyl-[acyl-carrier-protein] and UDP-N-acetyl-alpha-D-glucosamine: step 4/6.</text>
</comment>
<comment type="cofactor">
    <cofactor evidence="10">
        <name>Mn(2+)</name>
        <dbReference type="ChEBI" id="CHEBI:29035"/>
    </cofactor>
    <text evidence="10">Binds 2 Mn(2+) ions per subunit in a binuclear metal center.</text>
</comment>
<comment type="similarity">
    <text evidence="10">Belongs to the LpxH family.</text>
</comment>
<dbReference type="GO" id="GO:0008758">
    <property type="term" value="F:UDP-2,3-diacylglucosamine hydrolase activity"/>
    <property type="evidence" value="ECO:0007669"/>
    <property type="project" value="UniProtKB-UniRule"/>
</dbReference>
<keyword evidence="1 10" id="KW-1003">Cell membrane</keyword>
<evidence type="ECO:0000256" key="8">
    <source>
        <dbReference type="ARBA" id="ARBA00023136"/>
    </source>
</evidence>
<feature type="binding site" evidence="10">
    <location>
        <position position="41"/>
    </location>
    <ligand>
        <name>Mn(2+)</name>
        <dbReference type="ChEBI" id="CHEBI:29035"/>
        <label>1</label>
    </ligand>
</feature>
<feature type="binding site" evidence="10">
    <location>
        <position position="41"/>
    </location>
    <ligand>
        <name>Mn(2+)</name>
        <dbReference type="ChEBI" id="CHEBI:29035"/>
        <label>2</label>
    </ligand>
</feature>
<feature type="binding site" evidence="10">
    <location>
        <position position="197"/>
    </location>
    <ligand>
        <name>Mn(2+)</name>
        <dbReference type="ChEBI" id="CHEBI:29035"/>
        <label>1</label>
    </ligand>
</feature>
<dbReference type="PANTHER" id="PTHR34990:SF1">
    <property type="entry name" value="UDP-2,3-DIACYLGLUCOSAMINE HYDROLASE"/>
    <property type="match status" value="1"/>
</dbReference>
<feature type="binding site" evidence="10">
    <location>
        <begin position="79"/>
        <end position="80"/>
    </location>
    <ligand>
        <name>substrate</name>
    </ligand>
</feature>
<evidence type="ECO:0000313" key="12">
    <source>
        <dbReference type="EMBL" id="RKF17858.1"/>
    </source>
</evidence>
<reference evidence="12 13" key="1">
    <citation type="submission" date="2018-09" db="EMBL/GenBank/DDBJ databases">
        <authorList>
            <person name="Wang Z."/>
        </authorList>
    </citation>
    <scope>NUCLEOTIDE SEQUENCE [LARGE SCALE GENOMIC DNA]</scope>
    <source>
        <strain evidence="12 13">ALS 81</strain>
    </source>
</reference>
<dbReference type="EC" id="3.6.1.54" evidence="10"/>
<dbReference type="Proteomes" id="UP000286482">
    <property type="component" value="Unassembled WGS sequence"/>
</dbReference>
<dbReference type="NCBIfam" id="NF003743">
    <property type="entry name" value="PRK05340.1"/>
    <property type="match status" value="1"/>
</dbReference>
<evidence type="ECO:0000259" key="11">
    <source>
        <dbReference type="Pfam" id="PF00149"/>
    </source>
</evidence>
<evidence type="ECO:0000256" key="2">
    <source>
        <dbReference type="ARBA" id="ARBA00022516"/>
    </source>
</evidence>
<dbReference type="GO" id="GO:0019897">
    <property type="term" value="C:extrinsic component of plasma membrane"/>
    <property type="evidence" value="ECO:0007669"/>
    <property type="project" value="UniProtKB-UniRule"/>
</dbReference>
<dbReference type="GO" id="GO:0005737">
    <property type="term" value="C:cytoplasm"/>
    <property type="evidence" value="ECO:0007669"/>
    <property type="project" value="InterPro"/>
</dbReference>
<keyword evidence="5 10" id="KW-0479">Metal-binding</keyword>
<feature type="binding site" evidence="10">
    <location>
        <position position="10"/>
    </location>
    <ligand>
        <name>Mn(2+)</name>
        <dbReference type="ChEBI" id="CHEBI:29035"/>
        <label>1</label>
    </ligand>
</feature>
<dbReference type="CDD" id="cd07398">
    <property type="entry name" value="MPP_YbbF-LpxH"/>
    <property type="match status" value="1"/>
</dbReference>
<organism evidence="12 13">
    <name type="scientific">Alginatibacterium sediminis</name>
    <dbReference type="NCBI Taxonomy" id="2164068"/>
    <lineage>
        <taxon>Bacteria</taxon>
        <taxon>Pseudomonadati</taxon>
        <taxon>Pseudomonadota</taxon>
        <taxon>Gammaproteobacteria</taxon>
        <taxon>Alteromonadales</taxon>
        <taxon>Alteromonadaceae</taxon>
        <taxon>Alginatibacterium</taxon>
    </lineage>
</organism>
<dbReference type="Gene3D" id="3.60.21.10">
    <property type="match status" value="1"/>
</dbReference>
<evidence type="ECO:0000256" key="1">
    <source>
        <dbReference type="ARBA" id="ARBA00022475"/>
    </source>
</evidence>
<keyword evidence="8 10" id="KW-0472">Membrane</keyword>
<comment type="catalytic activity">
    <reaction evidence="10">
        <text>UDP-2-N,3-O-bis[(3R)-3-hydroxytetradecanoyl]-alpha-D-glucosamine + H2O = 2-N,3-O-bis[(3R)-3-hydroxytetradecanoyl]-alpha-D-glucosaminyl 1-phosphate + UMP + 2 H(+)</text>
        <dbReference type="Rhea" id="RHEA:25213"/>
        <dbReference type="ChEBI" id="CHEBI:15377"/>
        <dbReference type="ChEBI" id="CHEBI:15378"/>
        <dbReference type="ChEBI" id="CHEBI:57865"/>
        <dbReference type="ChEBI" id="CHEBI:57957"/>
        <dbReference type="ChEBI" id="CHEBI:78847"/>
        <dbReference type="EC" id="3.6.1.54"/>
    </reaction>
</comment>
<dbReference type="GO" id="GO:0009245">
    <property type="term" value="P:lipid A biosynthetic process"/>
    <property type="evidence" value="ECO:0007669"/>
    <property type="project" value="UniProtKB-UniRule"/>
</dbReference>
<evidence type="ECO:0000256" key="9">
    <source>
        <dbReference type="ARBA" id="ARBA00023211"/>
    </source>
</evidence>
<feature type="binding site" evidence="10">
    <location>
        <position position="160"/>
    </location>
    <ligand>
        <name>substrate</name>
    </ligand>
</feature>
<evidence type="ECO:0000256" key="6">
    <source>
        <dbReference type="ARBA" id="ARBA00022801"/>
    </source>
</evidence>
<evidence type="ECO:0000256" key="5">
    <source>
        <dbReference type="ARBA" id="ARBA00022723"/>
    </source>
</evidence>
<sequence>MFYYFISDLHLSEERPEITRAFLDFAKNEAPQASALYILGDLFEFWNGDDTQGSFANSICNALLKLSQQGTPVFFLYGNRDFLVSRKFAKRCGVSLLKQESIVEMFGNNYLLMHGDSLCTDDHAYQRFRRITESKILRFIYRNLPFSIRLKLSASVRGKSQNDNQNKAAAIMDVNPLTVLDKLNTYSCNTLIHGHTHRQATHNLDLISGQQGQRIVLGDWHDSTSILKVDSSGLQFINAPICNS</sequence>
<dbReference type="PANTHER" id="PTHR34990">
    <property type="entry name" value="UDP-2,3-DIACYLGLUCOSAMINE HYDROLASE-RELATED"/>
    <property type="match status" value="1"/>
</dbReference>
<dbReference type="SUPFAM" id="SSF56300">
    <property type="entry name" value="Metallo-dependent phosphatases"/>
    <property type="match status" value="1"/>
</dbReference>
<feature type="binding site" evidence="10">
    <location>
        <position position="195"/>
    </location>
    <ligand>
        <name>Mn(2+)</name>
        <dbReference type="ChEBI" id="CHEBI:29035"/>
        <label>2</label>
    </ligand>
</feature>